<keyword evidence="4" id="KW-1003">Cell membrane</keyword>
<keyword evidence="6" id="KW-0808">Transferase</keyword>
<feature type="transmembrane region" description="Helical" evidence="10">
    <location>
        <begin position="20"/>
        <end position="40"/>
    </location>
</feature>
<dbReference type="PANTHER" id="PTHR44936:SF10">
    <property type="entry name" value="SENSOR PROTEIN RSTB"/>
    <property type="match status" value="1"/>
</dbReference>
<keyword evidence="8 12" id="KW-0418">Kinase</keyword>
<keyword evidence="13" id="KW-1185">Reference proteome</keyword>
<comment type="catalytic activity">
    <reaction evidence="1">
        <text>ATP + protein L-histidine = ADP + protein N-phospho-L-histidine.</text>
        <dbReference type="EC" id="2.7.13.3"/>
    </reaction>
</comment>
<evidence type="ECO:0000256" key="6">
    <source>
        <dbReference type="ARBA" id="ARBA00022679"/>
    </source>
</evidence>
<evidence type="ECO:0000256" key="4">
    <source>
        <dbReference type="ARBA" id="ARBA00022475"/>
    </source>
</evidence>
<comment type="caution">
    <text evidence="12">The sequence shown here is derived from an EMBL/GenBank/DDBJ whole genome shotgun (WGS) entry which is preliminary data.</text>
</comment>
<dbReference type="Gene3D" id="1.10.287.130">
    <property type="match status" value="1"/>
</dbReference>
<keyword evidence="7" id="KW-0547">Nucleotide-binding</keyword>
<dbReference type="SMART" id="SM00387">
    <property type="entry name" value="HATPase_c"/>
    <property type="match status" value="1"/>
</dbReference>
<dbReference type="InterPro" id="IPR036097">
    <property type="entry name" value="HisK_dim/P_sf"/>
</dbReference>
<keyword evidence="5" id="KW-0597">Phosphoprotein</keyword>
<dbReference type="Pfam" id="PF00512">
    <property type="entry name" value="HisKA"/>
    <property type="match status" value="1"/>
</dbReference>
<sequence>MMSPVLSDHPSILRQGTLTGLRWFAVLGQVVVLAVVKFGFGFELPLAQVLVAIAAGAAVNLYATLNFSPARVLTEREIVGYLSFDTLQISVILFFTGGIQNPFALWLIMQAMLAASSARAAYAAVVIALVIACYTVLSLWHSPLPWTTDDGFEVPQVYNLGLWAALVMGVAFTSAYAYRVAREREKLGEALGAAQLALSREERLTALDGLAAAAAHELGTPLGTIQITAREMERELPEGPLKEDASLLISQTQRCQRILRRLSENGEAGDAVHNAISLDALLREAARPFLDESTKQIEFRFDTESGPLPEKLQRRPEIIYGLRNLIENAHKYASSKLVIEAGWSERDLRVRVLDDGPGIPHETMIRLGKPYPRPAAKKDDGKGGLGLGFFIAKTLLERTGGLVEVGNRSASRGAWVSVSWPLAELVEKTTSVEKNFAVEAYAT</sequence>
<reference evidence="12" key="1">
    <citation type="submission" date="2022-07" db="EMBL/GenBank/DDBJ databases">
        <title>Parvularcula maris sp. nov., an algicidal bacterium isolated from seawater.</title>
        <authorList>
            <person name="Li F."/>
        </authorList>
    </citation>
    <scope>NUCLEOTIDE SEQUENCE</scope>
    <source>
        <strain evidence="12">BGMRC 0090</strain>
    </source>
</reference>
<dbReference type="SMART" id="SM00388">
    <property type="entry name" value="HisKA"/>
    <property type="match status" value="1"/>
</dbReference>
<dbReference type="RefSeq" id="WP_256617578.1">
    <property type="nucleotide sequence ID" value="NZ_JANIBC010000001.1"/>
</dbReference>
<evidence type="ECO:0000256" key="10">
    <source>
        <dbReference type="SAM" id="Phobius"/>
    </source>
</evidence>
<dbReference type="GO" id="GO:0005886">
    <property type="term" value="C:plasma membrane"/>
    <property type="evidence" value="ECO:0007669"/>
    <property type="project" value="UniProtKB-SubCell"/>
</dbReference>
<feature type="transmembrane region" description="Helical" evidence="10">
    <location>
        <begin position="120"/>
        <end position="140"/>
    </location>
</feature>
<feature type="transmembrane region" description="Helical" evidence="10">
    <location>
        <begin position="87"/>
        <end position="108"/>
    </location>
</feature>
<evidence type="ECO:0000256" key="2">
    <source>
        <dbReference type="ARBA" id="ARBA00004651"/>
    </source>
</evidence>
<proteinExistence type="predicted"/>
<dbReference type="InterPro" id="IPR005467">
    <property type="entry name" value="His_kinase_dom"/>
</dbReference>
<dbReference type="SUPFAM" id="SSF55874">
    <property type="entry name" value="ATPase domain of HSP90 chaperone/DNA topoisomerase II/histidine kinase"/>
    <property type="match status" value="1"/>
</dbReference>
<dbReference type="PRINTS" id="PR00344">
    <property type="entry name" value="BCTRLSENSOR"/>
</dbReference>
<name>A0A9X2L638_9PROT</name>
<keyword evidence="9" id="KW-0067">ATP-binding</keyword>
<feature type="transmembrane region" description="Helical" evidence="10">
    <location>
        <begin position="47"/>
        <end position="67"/>
    </location>
</feature>
<dbReference type="PROSITE" id="PS50109">
    <property type="entry name" value="HIS_KIN"/>
    <property type="match status" value="1"/>
</dbReference>
<dbReference type="InterPro" id="IPR050980">
    <property type="entry name" value="2C_sensor_his_kinase"/>
</dbReference>
<gene>
    <name evidence="12" type="ORF">NOG11_00080</name>
</gene>
<dbReference type="InterPro" id="IPR003661">
    <property type="entry name" value="HisK_dim/P_dom"/>
</dbReference>
<evidence type="ECO:0000259" key="11">
    <source>
        <dbReference type="PROSITE" id="PS50109"/>
    </source>
</evidence>
<dbReference type="CDD" id="cd00082">
    <property type="entry name" value="HisKA"/>
    <property type="match status" value="1"/>
</dbReference>
<evidence type="ECO:0000256" key="7">
    <source>
        <dbReference type="ARBA" id="ARBA00022741"/>
    </source>
</evidence>
<dbReference type="GO" id="GO:0005524">
    <property type="term" value="F:ATP binding"/>
    <property type="evidence" value="ECO:0007669"/>
    <property type="project" value="UniProtKB-KW"/>
</dbReference>
<comment type="subcellular location">
    <subcellularLocation>
        <location evidence="2">Cell membrane</location>
        <topology evidence="2">Multi-pass membrane protein</topology>
    </subcellularLocation>
</comment>
<dbReference type="SUPFAM" id="SSF47384">
    <property type="entry name" value="Homodimeric domain of signal transducing histidine kinase"/>
    <property type="match status" value="1"/>
</dbReference>
<keyword evidence="10" id="KW-0472">Membrane</keyword>
<dbReference type="InterPro" id="IPR003594">
    <property type="entry name" value="HATPase_dom"/>
</dbReference>
<dbReference type="Proteomes" id="UP001142610">
    <property type="component" value="Unassembled WGS sequence"/>
</dbReference>
<keyword evidence="10" id="KW-1133">Transmembrane helix</keyword>
<evidence type="ECO:0000313" key="12">
    <source>
        <dbReference type="EMBL" id="MCQ8183775.1"/>
    </source>
</evidence>
<feature type="domain" description="Histidine kinase" evidence="11">
    <location>
        <begin position="213"/>
        <end position="424"/>
    </location>
</feature>
<feature type="transmembrane region" description="Helical" evidence="10">
    <location>
        <begin position="160"/>
        <end position="178"/>
    </location>
</feature>
<dbReference type="Pfam" id="PF02518">
    <property type="entry name" value="HATPase_c"/>
    <property type="match status" value="1"/>
</dbReference>
<dbReference type="InterPro" id="IPR036890">
    <property type="entry name" value="HATPase_C_sf"/>
</dbReference>
<evidence type="ECO:0000256" key="5">
    <source>
        <dbReference type="ARBA" id="ARBA00022553"/>
    </source>
</evidence>
<evidence type="ECO:0000256" key="9">
    <source>
        <dbReference type="ARBA" id="ARBA00022840"/>
    </source>
</evidence>
<dbReference type="NCBIfam" id="NF033792">
    <property type="entry name" value="ActS_PrrB_HisK"/>
    <property type="match status" value="1"/>
</dbReference>
<evidence type="ECO:0000256" key="3">
    <source>
        <dbReference type="ARBA" id="ARBA00012438"/>
    </source>
</evidence>
<evidence type="ECO:0000313" key="13">
    <source>
        <dbReference type="Proteomes" id="UP001142610"/>
    </source>
</evidence>
<evidence type="ECO:0000256" key="1">
    <source>
        <dbReference type="ARBA" id="ARBA00000085"/>
    </source>
</evidence>
<keyword evidence="10" id="KW-0812">Transmembrane</keyword>
<evidence type="ECO:0000256" key="8">
    <source>
        <dbReference type="ARBA" id="ARBA00022777"/>
    </source>
</evidence>
<accession>A0A9X2L638</accession>
<organism evidence="12 13">
    <name type="scientific">Parvularcula maris</name>
    <dbReference type="NCBI Taxonomy" id="2965077"/>
    <lineage>
        <taxon>Bacteria</taxon>
        <taxon>Pseudomonadati</taxon>
        <taxon>Pseudomonadota</taxon>
        <taxon>Alphaproteobacteria</taxon>
        <taxon>Parvularculales</taxon>
        <taxon>Parvularculaceae</taxon>
        <taxon>Parvularcula</taxon>
    </lineage>
</organism>
<dbReference type="EC" id="2.7.13.3" evidence="3"/>
<dbReference type="Gene3D" id="3.30.565.10">
    <property type="entry name" value="Histidine kinase-like ATPase, C-terminal domain"/>
    <property type="match status" value="1"/>
</dbReference>
<dbReference type="InterPro" id="IPR047770">
    <property type="entry name" value="RegB"/>
</dbReference>
<protein>
    <recommendedName>
        <fullName evidence="3">histidine kinase</fullName>
        <ecNumber evidence="3">2.7.13.3</ecNumber>
    </recommendedName>
</protein>
<dbReference type="InterPro" id="IPR004358">
    <property type="entry name" value="Sig_transdc_His_kin-like_C"/>
</dbReference>
<dbReference type="GO" id="GO:0000155">
    <property type="term" value="F:phosphorelay sensor kinase activity"/>
    <property type="evidence" value="ECO:0007669"/>
    <property type="project" value="InterPro"/>
</dbReference>
<dbReference type="PANTHER" id="PTHR44936">
    <property type="entry name" value="SENSOR PROTEIN CREC"/>
    <property type="match status" value="1"/>
</dbReference>
<dbReference type="AlphaFoldDB" id="A0A9X2L638"/>
<dbReference type="CDD" id="cd00075">
    <property type="entry name" value="HATPase"/>
    <property type="match status" value="1"/>
</dbReference>
<dbReference type="EMBL" id="JANIBC010000001">
    <property type="protein sequence ID" value="MCQ8183775.1"/>
    <property type="molecule type" value="Genomic_DNA"/>
</dbReference>